<reference evidence="3" key="1">
    <citation type="journal article" date="2010" name="Nat. Biotechnol.">
        <title>Draft genome sequence of the oilseed species Ricinus communis.</title>
        <authorList>
            <person name="Chan A.P."/>
            <person name="Crabtree J."/>
            <person name="Zhao Q."/>
            <person name="Lorenzi H."/>
            <person name="Orvis J."/>
            <person name="Puiu D."/>
            <person name="Melake-Berhan A."/>
            <person name="Jones K.M."/>
            <person name="Redman J."/>
            <person name="Chen G."/>
            <person name="Cahoon E.B."/>
            <person name="Gedil M."/>
            <person name="Stanke M."/>
            <person name="Haas B.J."/>
            <person name="Wortman J.R."/>
            <person name="Fraser-Liggett C.M."/>
            <person name="Ravel J."/>
            <person name="Rabinowicz P.D."/>
        </authorList>
    </citation>
    <scope>NUCLEOTIDE SEQUENCE [LARGE SCALE GENOMIC DNA]</scope>
    <source>
        <strain evidence="3">cv. Hale</strain>
    </source>
</reference>
<feature type="transmembrane region" description="Helical" evidence="1">
    <location>
        <begin position="7"/>
        <end position="29"/>
    </location>
</feature>
<name>B9RUZ4_RICCO</name>
<accession>B9RUZ4</accession>
<keyword evidence="1" id="KW-1133">Transmembrane helix</keyword>
<proteinExistence type="predicted"/>
<keyword evidence="1" id="KW-0812">Transmembrane</keyword>
<dbReference type="EMBL" id="EQ973818">
    <property type="protein sequence ID" value="EEF44727.1"/>
    <property type="molecule type" value="Genomic_DNA"/>
</dbReference>
<gene>
    <name evidence="2" type="ORF">RCOM_0897390</name>
</gene>
<dbReference type="Proteomes" id="UP000008311">
    <property type="component" value="Unassembled WGS sequence"/>
</dbReference>
<keyword evidence="1" id="KW-0472">Membrane</keyword>
<evidence type="ECO:0000313" key="3">
    <source>
        <dbReference type="Proteomes" id="UP000008311"/>
    </source>
</evidence>
<protein>
    <submittedName>
        <fullName evidence="2">Uncharacterized protein</fullName>
    </submittedName>
</protein>
<keyword evidence="3" id="KW-1185">Reference proteome</keyword>
<organism evidence="2 3">
    <name type="scientific">Ricinus communis</name>
    <name type="common">Castor bean</name>
    <dbReference type="NCBI Taxonomy" id="3988"/>
    <lineage>
        <taxon>Eukaryota</taxon>
        <taxon>Viridiplantae</taxon>
        <taxon>Streptophyta</taxon>
        <taxon>Embryophyta</taxon>
        <taxon>Tracheophyta</taxon>
        <taxon>Spermatophyta</taxon>
        <taxon>Magnoliopsida</taxon>
        <taxon>eudicotyledons</taxon>
        <taxon>Gunneridae</taxon>
        <taxon>Pentapetalae</taxon>
        <taxon>rosids</taxon>
        <taxon>fabids</taxon>
        <taxon>Malpighiales</taxon>
        <taxon>Euphorbiaceae</taxon>
        <taxon>Acalyphoideae</taxon>
        <taxon>Acalypheae</taxon>
        <taxon>Ricinus</taxon>
    </lineage>
</organism>
<evidence type="ECO:0000313" key="2">
    <source>
        <dbReference type="EMBL" id="EEF44727.1"/>
    </source>
</evidence>
<dbReference type="InParanoid" id="B9RUZ4"/>
<dbReference type="AlphaFoldDB" id="B9RUZ4"/>
<sequence length="92" mass="10610">MEKKKWLFKMYLIIVWTVIAPVLSLNVNIPSHELSSSNTIVFVHDIGHYRTVVNVFSPHIFVLAICLTMNRIKGSILFYAYQNTKIRTSAAR</sequence>
<evidence type="ECO:0000256" key="1">
    <source>
        <dbReference type="SAM" id="Phobius"/>
    </source>
</evidence>